<name>A0A5E4FTT0_PRUDU</name>
<reference evidence="3" key="1">
    <citation type="journal article" date="2020" name="Plant J.">
        <title>Transposons played a major role in the diversification between the closely related almond and peach genomes: results from the almond genome sequence.</title>
        <authorList>
            <person name="Alioto T."/>
            <person name="Alexiou K.G."/>
            <person name="Bardil A."/>
            <person name="Barteri F."/>
            <person name="Castanera R."/>
            <person name="Cruz F."/>
            <person name="Dhingra A."/>
            <person name="Duval H."/>
            <person name="Fernandez I Marti A."/>
            <person name="Frias L."/>
            <person name="Galan B."/>
            <person name="Garcia J.L."/>
            <person name="Howad W."/>
            <person name="Gomez-Garrido J."/>
            <person name="Gut M."/>
            <person name="Julca I."/>
            <person name="Morata J."/>
            <person name="Puigdomenech P."/>
            <person name="Ribeca P."/>
            <person name="Rubio Cabetas M.J."/>
            <person name="Vlasova A."/>
            <person name="Wirthensohn M."/>
            <person name="Garcia-Mas J."/>
            <person name="Gabaldon T."/>
            <person name="Casacuberta J.M."/>
            <person name="Arus P."/>
        </authorList>
    </citation>
    <scope>NUCLEOTIDE SEQUENCE [LARGE SCALE GENOMIC DNA]</scope>
    <source>
        <strain evidence="3">cv. Texas</strain>
    </source>
</reference>
<proteinExistence type="predicted"/>
<dbReference type="Gramene" id="VVA30888">
    <property type="protein sequence ID" value="VVA30888"/>
    <property type="gene ID" value="Prudul26B012563"/>
</dbReference>
<accession>A0A5E4FTT0</accession>
<keyword evidence="1" id="KW-0812">Transmembrane</keyword>
<dbReference type="PANTHER" id="PTHR30457:SF16">
    <property type="entry name" value="SURVIVAL PROTEIN SURE-LIKE PHOSPHATASE_NUCLEOTIDASE DOMAIN-CONTAINING PROTEIN"/>
    <property type="match status" value="1"/>
</dbReference>
<dbReference type="GO" id="GO:0008252">
    <property type="term" value="F:nucleotidase activity"/>
    <property type="evidence" value="ECO:0007669"/>
    <property type="project" value="InterPro"/>
</dbReference>
<gene>
    <name evidence="2" type="ORF">ALMOND_2B012563</name>
</gene>
<evidence type="ECO:0000313" key="2">
    <source>
        <dbReference type="EMBL" id="VVA30888.1"/>
    </source>
</evidence>
<organism evidence="2 3">
    <name type="scientific">Prunus dulcis</name>
    <name type="common">Almond</name>
    <name type="synonym">Amygdalus dulcis</name>
    <dbReference type="NCBI Taxonomy" id="3755"/>
    <lineage>
        <taxon>Eukaryota</taxon>
        <taxon>Viridiplantae</taxon>
        <taxon>Streptophyta</taxon>
        <taxon>Embryophyta</taxon>
        <taxon>Tracheophyta</taxon>
        <taxon>Spermatophyta</taxon>
        <taxon>Magnoliopsida</taxon>
        <taxon>eudicotyledons</taxon>
        <taxon>Gunneridae</taxon>
        <taxon>Pentapetalae</taxon>
        <taxon>rosids</taxon>
        <taxon>fabids</taxon>
        <taxon>Rosales</taxon>
        <taxon>Rosaceae</taxon>
        <taxon>Amygdaloideae</taxon>
        <taxon>Amygdaleae</taxon>
        <taxon>Prunus</taxon>
    </lineage>
</organism>
<dbReference type="AlphaFoldDB" id="A0A5E4FTT0"/>
<evidence type="ECO:0000313" key="3">
    <source>
        <dbReference type="Proteomes" id="UP000327085"/>
    </source>
</evidence>
<dbReference type="InParanoid" id="A0A5E4FTT0"/>
<sequence>MPIPTVTVTLSSLSPSASLFFIDLFSVLYLYHYLFLNPKRESHRRPSPRRQEPSESLCLPLSSSSSIDRSVADVSVTVRETIYVSSSQINSATSFEVSGLDDSRFYSDAVAGAREALIWKKDLSYESDMKNAVGVSLPLIYAVVKSIQEEVFPKSCLLNIEIPSSPWTNKVLSSIALWLFTAAKAPKDKHPYGHS</sequence>
<dbReference type="EMBL" id="CABIKO010000200">
    <property type="protein sequence ID" value="VVA30888.1"/>
    <property type="molecule type" value="Genomic_DNA"/>
</dbReference>
<dbReference type="InterPro" id="IPR030048">
    <property type="entry name" value="SurE"/>
</dbReference>
<keyword evidence="1" id="KW-1133">Transmembrane helix</keyword>
<protein>
    <submittedName>
        <fullName evidence="2">PREDICTED: 5'-nucleotidase</fullName>
    </submittedName>
</protein>
<evidence type="ECO:0000256" key="1">
    <source>
        <dbReference type="SAM" id="Phobius"/>
    </source>
</evidence>
<dbReference type="PANTHER" id="PTHR30457">
    <property type="entry name" value="5'-NUCLEOTIDASE SURE"/>
    <property type="match status" value="1"/>
</dbReference>
<keyword evidence="1" id="KW-0472">Membrane</keyword>
<feature type="transmembrane region" description="Helical" evidence="1">
    <location>
        <begin position="17"/>
        <end position="36"/>
    </location>
</feature>
<dbReference type="Proteomes" id="UP000327085">
    <property type="component" value="Chromosome 3"/>
</dbReference>